<dbReference type="EMBL" id="JAAGAA010000011">
    <property type="protein sequence ID" value="NDV13668.1"/>
    <property type="molecule type" value="Genomic_DNA"/>
</dbReference>
<dbReference type="RefSeq" id="WP_163316848.1">
    <property type="nucleotide sequence ID" value="NZ_JAAGAA010000011.1"/>
</dbReference>
<evidence type="ECO:0000256" key="2">
    <source>
        <dbReference type="SAM" id="SignalP"/>
    </source>
</evidence>
<reference evidence="3 4" key="1">
    <citation type="submission" date="2020-02" db="EMBL/GenBank/DDBJ databases">
        <authorList>
            <person name="Yang Z."/>
        </authorList>
    </citation>
    <scope>NUCLEOTIDE SEQUENCE [LARGE SCALE GENOMIC DNA]</scope>
    <source>
        <strain evidence="3 4">HX-7-9</strain>
    </source>
</reference>
<evidence type="ECO:0000313" key="4">
    <source>
        <dbReference type="Proteomes" id="UP000482578"/>
    </source>
</evidence>
<comment type="caution">
    <text evidence="3">The sequence shown here is derived from an EMBL/GenBank/DDBJ whole genome shotgun (WGS) entry which is preliminary data.</text>
</comment>
<feature type="region of interest" description="Disordered" evidence="1">
    <location>
        <begin position="25"/>
        <end position="54"/>
    </location>
</feature>
<organism evidence="3 4">
    <name type="scientific">Crenobacter caeni</name>
    <dbReference type="NCBI Taxonomy" id="2705474"/>
    <lineage>
        <taxon>Bacteria</taxon>
        <taxon>Pseudomonadati</taxon>
        <taxon>Pseudomonadota</taxon>
        <taxon>Betaproteobacteria</taxon>
        <taxon>Neisseriales</taxon>
        <taxon>Neisseriaceae</taxon>
        <taxon>Crenobacter</taxon>
    </lineage>
</organism>
<evidence type="ECO:0008006" key="5">
    <source>
        <dbReference type="Google" id="ProtNLM"/>
    </source>
</evidence>
<protein>
    <recommendedName>
        <fullName evidence="5">RcnB family protein</fullName>
    </recommendedName>
</protein>
<keyword evidence="2" id="KW-0732">Signal</keyword>
<feature type="signal peptide" evidence="2">
    <location>
        <begin position="1"/>
        <end position="24"/>
    </location>
</feature>
<dbReference type="Proteomes" id="UP000482578">
    <property type="component" value="Unassembled WGS sequence"/>
</dbReference>
<feature type="chain" id="PRO_5025591537" description="RcnB family protein" evidence="2">
    <location>
        <begin position="25"/>
        <end position="153"/>
    </location>
</feature>
<gene>
    <name evidence="3" type="ORF">GZH52_12845</name>
</gene>
<name>A0A6B2KU47_9NEIS</name>
<dbReference type="NCBIfam" id="NF040487">
    <property type="entry name" value="T3SS_CigR_fam"/>
    <property type="match status" value="1"/>
</dbReference>
<dbReference type="AlphaFoldDB" id="A0A6B2KU47"/>
<evidence type="ECO:0000313" key="3">
    <source>
        <dbReference type="EMBL" id="NDV13668.1"/>
    </source>
</evidence>
<dbReference type="Gene3D" id="3.10.450.160">
    <property type="entry name" value="inner membrane protein cigr"/>
    <property type="match status" value="1"/>
</dbReference>
<keyword evidence="4" id="KW-1185">Reference proteome</keyword>
<proteinExistence type="predicted"/>
<accession>A0A6B2KU47</accession>
<evidence type="ECO:0000256" key="1">
    <source>
        <dbReference type="SAM" id="MobiDB-lite"/>
    </source>
</evidence>
<sequence length="153" mass="15910">MKALLRHAVCATLALVLGATPALAAPPEGKGKPEKHQGHGKPQKHGQAASGYDSADAARDLVRAGITAAAVRAIIGERHLDLGGYSALPPGIRKNLARGKPLPPGIAKKAVPMPLLSELPKHSGYEWQVAGRDLVLVALGSMLIADVLSDVFR</sequence>